<dbReference type="Gene3D" id="1.10.10.540">
    <property type="entry name" value="XPC-binding domain"/>
    <property type="match status" value="1"/>
</dbReference>
<dbReference type="SMART" id="SM00213">
    <property type="entry name" value="UBQ"/>
    <property type="match status" value="1"/>
</dbReference>
<dbReference type="Pfam" id="PF00240">
    <property type="entry name" value="ubiquitin"/>
    <property type="match status" value="1"/>
</dbReference>
<keyword evidence="1" id="KW-0677">Repeat</keyword>
<dbReference type="Pfam" id="PF09280">
    <property type="entry name" value="XPC-binding"/>
    <property type="match status" value="1"/>
</dbReference>
<dbReference type="PROSITE" id="PS50030">
    <property type="entry name" value="UBA"/>
    <property type="match status" value="2"/>
</dbReference>
<dbReference type="InterPro" id="IPR015940">
    <property type="entry name" value="UBA"/>
</dbReference>
<dbReference type="CDD" id="cd14382">
    <property type="entry name" value="UBA2_RAD23_plant"/>
    <property type="match status" value="1"/>
</dbReference>
<feature type="domain" description="Ubiquitin-like" evidence="8">
    <location>
        <begin position="1"/>
        <end position="76"/>
    </location>
</feature>
<dbReference type="InterPro" id="IPR036353">
    <property type="entry name" value="XPC-bd_sf"/>
</dbReference>
<dbReference type="CDD" id="cd14379">
    <property type="entry name" value="UBA1_Rad23_plant"/>
    <property type="match status" value="1"/>
</dbReference>
<protein>
    <recommendedName>
        <fullName evidence="5">Ubiquitin receptor RAD23</fullName>
    </recommendedName>
    <alternativeName>
        <fullName evidence="5">DNA repair protein RAD23</fullName>
    </alternativeName>
</protein>
<evidence type="ECO:0000256" key="5">
    <source>
        <dbReference type="RuleBase" id="RU367049"/>
    </source>
</evidence>
<keyword evidence="10" id="KW-1185">Reference proteome</keyword>
<evidence type="ECO:0000256" key="6">
    <source>
        <dbReference type="SAM" id="MobiDB-lite"/>
    </source>
</evidence>
<name>A0ABQ7VRT7_SOLTU</name>
<dbReference type="SUPFAM" id="SSF46934">
    <property type="entry name" value="UBA-like"/>
    <property type="match status" value="2"/>
</dbReference>
<comment type="similarity">
    <text evidence="5">Belongs to the RAD23 family.</text>
</comment>
<accession>A0ABQ7VRT7</accession>
<evidence type="ECO:0000259" key="8">
    <source>
        <dbReference type="PROSITE" id="PS50053"/>
    </source>
</evidence>
<feature type="domain" description="UBA" evidence="7">
    <location>
        <begin position="154"/>
        <end position="197"/>
    </location>
</feature>
<organism evidence="9 10">
    <name type="scientific">Solanum tuberosum</name>
    <name type="common">Potato</name>
    <dbReference type="NCBI Taxonomy" id="4113"/>
    <lineage>
        <taxon>Eukaryota</taxon>
        <taxon>Viridiplantae</taxon>
        <taxon>Streptophyta</taxon>
        <taxon>Embryophyta</taxon>
        <taxon>Tracheophyta</taxon>
        <taxon>Spermatophyta</taxon>
        <taxon>Magnoliopsida</taxon>
        <taxon>eudicotyledons</taxon>
        <taxon>Gunneridae</taxon>
        <taxon>Pentapetalae</taxon>
        <taxon>asterids</taxon>
        <taxon>lamiids</taxon>
        <taxon>Solanales</taxon>
        <taxon>Solanaceae</taxon>
        <taxon>Solanoideae</taxon>
        <taxon>Solaneae</taxon>
        <taxon>Solanum</taxon>
    </lineage>
</organism>
<keyword evidence="4 5" id="KW-0539">Nucleus</keyword>
<keyword evidence="5" id="KW-0963">Cytoplasm</keyword>
<dbReference type="NCBIfam" id="TIGR00601">
    <property type="entry name" value="rad23"/>
    <property type="match status" value="1"/>
</dbReference>
<evidence type="ECO:0000259" key="7">
    <source>
        <dbReference type="PROSITE" id="PS50030"/>
    </source>
</evidence>
<dbReference type="EMBL" id="JAIVGD010000011">
    <property type="protein sequence ID" value="KAH0771190.1"/>
    <property type="molecule type" value="Genomic_DNA"/>
</dbReference>
<sequence length="390" mass="41479">MKIFVKTLKGTHFEIEVKPEDSVADVKKNIESVQGQDVYPAAQQMLIHQGKVLKDATTLEENKVAENSFVVIMLSKNKVSSTGTSSIPAAPSNTAQPAGSTDQARQTITAPQATAALPQSASESAPSSAPVPVAAASSITDVYDQAASNLVAGSNLETTVQQILDMGGGSWDRDTVVRALRAAFNNPERAVDYLYSGIPEQAEIPPVARTPAAPAVTATASGQAINPAAQDASQLAVPSSGPNANPLDLFPQGLTNAGSNAGAGNLDFLRNSPQFQALRAMVQANPQILQPMLQELGKQNPHLMRLIQEHQPDFLRLINEPVEGEGNVLGQTAGAIPQAVTVTPEEREAIERLEAMGFDRALVLEVYFACNKNEELAANYLLDHMHEFDE</sequence>
<feature type="region of interest" description="Disordered" evidence="6">
    <location>
        <begin position="82"/>
        <end position="105"/>
    </location>
</feature>
<evidence type="ECO:0000313" key="9">
    <source>
        <dbReference type="EMBL" id="KAH0771190.1"/>
    </source>
</evidence>
<dbReference type="InterPro" id="IPR006636">
    <property type="entry name" value="STI1_HS-bd"/>
</dbReference>
<proteinExistence type="inferred from homology"/>
<dbReference type="Gene3D" id="1.10.8.10">
    <property type="entry name" value="DNA helicase RuvA subunit, C-terminal domain"/>
    <property type="match status" value="2"/>
</dbReference>
<dbReference type="InterPro" id="IPR000626">
    <property type="entry name" value="Ubiquitin-like_dom"/>
</dbReference>
<evidence type="ECO:0000313" key="10">
    <source>
        <dbReference type="Proteomes" id="UP000826656"/>
    </source>
</evidence>
<gene>
    <name evidence="9" type="ORF">KY290_015171</name>
</gene>
<comment type="function">
    <text evidence="5">Multiubiquitin chain receptor involved in modulation of proteasomal degradation. Involved in nucleotide excision repair.</text>
</comment>
<dbReference type="SUPFAM" id="SSF54236">
    <property type="entry name" value="Ubiquitin-like"/>
    <property type="match status" value="1"/>
</dbReference>
<reference evidence="9 10" key="1">
    <citation type="journal article" date="2021" name="bioRxiv">
        <title>Chromosome-scale and haplotype-resolved genome assembly of a tetraploid potato cultivar.</title>
        <authorList>
            <person name="Sun H."/>
            <person name="Jiao W.-B."/>
            <person name="Krause K."/>
            <person name="Campoy J.A."/>
            <person name="Goel M."/>
            <person name="Folz-Donahue K."/>
            <person name="Kukat C."/>
            <person name="Huettel B."/>
            <person name="Schneeberger K."/>
        </authorList>
    </citation>
    <scope>NUCLEOTIDE SEQUENCE [LARGE SCALE GENOMIC DNA]</scope>
    <source>
        <strain evidence="9">SolTubOtavaFocal</strain>
        <tissue evidence="9">Leaves</tissue>
    </source>
</reference>
<dbReference type="Pfam" id="PF00627">
    <property type="entry name" value="UBA"/>
    <property type="match status" value="2"/>
</dbReference>
<evidence type="ECO:0000256" key="1">
    <source>
        <dbReference type="ARBA" id="ARBA00022737"/>
    </source>
</evidence>
<keyword evidence="2 5" id="KW-0227">DNA damage</keyword>
<keyword evidence="3 5" id="KW-0234">DNA repair</keyword>
<evidence type="ECO:0000256" key="3">
    <source>
        <dbReference type="ARBA" id="ARBA00023204"/>
    </source>
</evidence>
<dbReference type="InterPro" id="IPR015360">
    <property type="entry name" value="XPC-bd"/>
</dbReference>
<comment type="subcellular location">
    <subcellularLocation>
        <location evidence="5">Nucleus</location>
    </subcellularLocation>
    <subcellularLocation>
        <location evidence="5">Cytoplasm</location>
    </subcellularLocation>
</comment>
<dbReference type="InterPro" id="IPR029071">
    <property type="entry name" value="Ubiquitin-like_domsf"/>
</dbReference>
<feature type="domain" description="UBA" evidence="7">
    <location>
        <begin position="343"/>
        <end position="384"/>
    </location>
</feature>
<dbReference type="PRINTS" id="PR01839">
    <property type="entry name" value="RAD23PROTEIN"/>
</dbReference>
<dbReference type="Proteomes" id="UP000826656">
    <property type="component" value="Unassembled WGS sequence"/>
</dbReference>
<dbReference type="InterPro" id="IPR009060">
    <property type="entry name" value="UBA-like_sf"/>
</dbReference>
<dbReference type="InterPro" id="IPR004806">
    <property type="entry name" value="Rad23"/>
</dbReference>
<dbReference type="CDD" id="cd01805">
    <property type="entry name" value="Ubl_Rad23"/>
    <property type="match status" value="1"/>
</dbReference>
<dbReference type="PROSITE" id="PS50053">
    <property type="entry name" value="UBIQUITIN_2"/>
    <property type="match status" value="1"/>
</dbReference>
<evidence type="ECO:0000256" key="4">
    <source>
        <dbReference type="ARBA" id="ARBA00023242"/>
    </source>
</evidence>
<comment type="caution">
    <text evidence="9">The sequence shown here is derived from an EMBL/GenBank/DDBJ whole genome shotgun (WGS) entry which is preliminary data.</text>
</comment>
<dbReference type="Gene3D" id="3.10.20.90">
    <property type="entry name" value="Phosphatidylinositol 3-kinase Catalytic Subunit, Chain A, domain 1"/>
    <property type="match status" value="1"/>
</dbReference>
<dbReference type="PANTHER" id="PTHR10621:SF62">
    <property type="entry name" value="UBIQUITIN RECEPTOR RAD23"/>
    <property type="match status" value="1"/>
</dbReference>
<evidence type="ECO:0000256" key="2">
    <source>
        <dbReference type="ARBA" id="ARBA00022763"/>
    </source>
</evidence>
<dbReference type="SMART" id="SM00727">
    <property type="entry name" value="STI1"/>
    <property type="match status" value="1"/>
</dbReference>
<dbReference type="PANTHER" id="PTHR10621">
    <property type="entry name" value="UV EXCISION REPAIR PROTEIN RAD23"/>
    <property type="match status" value="1"/>
</dbReference>
<dbReference type="SMART" id="SM00165">
    <property type="entry name" value="UBA"/>
    <property type="match status" value="2"/>
</dbReference>
<dbReference type="SUPFAM" id="SSF101238">
    <property type="entry name" value="XPC-binding domain"/>
    <property type="match status" value="1"/>
</dbReference>